<name>A0A1A6GY35_NEOLE</name>
<dbReference type="AlphaFoldDB" id="A0A1A6GY35"/>
<dbReference type="PANTHER" id="PTHR11559">
    <property type="entry name" value="CARBOXYLESTERASE"/>
    <property type="match status" value="1"/>
</dbReference>
<dbReference type="EMBL" id="LZPO01066021">
    <property type="protein sequence ID" value="OBS71081.1"/>
    <property type="molecule type" value="Genomic_DNA"/>
</dbReference>
<dbReference type="STRING" id="56216.A0A1A6GY35"/>
<evidence type="ECO:0000313" key="4">
    <source>
        <dbReference type="Proteomes" id="UP000092124"/>
    </source>
</evidence>
<evidence type="ECO:0000259" key="2">
    <source>
        <dbReference type="Pfam" id="PF00135"/>
    </source>
</evidence>
<feature type="domain" description="Carboxylesterase type B" evidence="2">
    <location>
        <begin position="7"/>
        <end position="140"/>
    </location>
</feature>
<dbReference type="InterPro" id="IPR029058">
    <property type="entry name" value="AB_hydrolase_fold"/>
</dbReference>
<accession>A0A1A6GY35</accession>
<dbReference type="InterPro" id="IPR050309">
    <property type="entry name" value="Type-B_Carboxylest/Lipase"/>
</dbReference>
<dbReference type="InterPro" id="IPR002018">
    <property type="entry name" value="CarbesteraseB"/>
</dbReference>
<comment type="caution">
    <text evidence="3">The sequence shown here is derived from an EMBL/GenBank/DDBJ whole genome shotgun (WGS) entry which is preliminary data.</text>
</comment>
<evidence type="ECO:0000313" key="3">
    <source>
        <dbReference type="EMBL" id="OBS71081.1"/>
    </source>
</evidence>
<dbReference type="SUPFAM" id="SSF53474">
    <property type="entry name" value="alpha/beta-Hydrolases"/>
    <property type="match status" value="1"/>
</dbReference>
<dbReference type="Proteomes" id="UP000092124">
    <property type="component" value="Unassembled WGS sequence"/>
</dbReference>
<dbReference type="Gene3D" id="3.40.50.1820">
    <property type="entry name" value="alpha/beta hydrolase"/>
    <property type="match status" value="1"/>
</dbReference>
<comment type="similarity">
    <text evidence="1">Belongs to the type-B carboxylesterase/lipase family.</text>
</comment>
<evidence type="ECO:0000256" key="1">
    <source>
        <dbReference type="ARBA" id="ARBA00005964"/>
    </source>
</evidence>
<protein>
    <recommendedName>
        <fullName evidence="2">Carboxylesterase type B domain-containing protein</fullName>
    </recommendedName>
</protein>
<feature type="non-terminal residue" evidence="3">
    <location>
        <position position="1"/>
    </location>
</feature>
<keyword evidence="4" id="KW-1185">Reference proteome</keyword>
<proteinExistence type="inferred from homology"/>
<gene>
    <name evidence="3" type="ORF">A6R68_00378</name>
</gene>
<dbReference type="Pfam" id="PF00135">
    <property type="entry name" value="COesterase"/>
    <property type="match status" value="1"/>
</dbReference>
<sequence>NLFKLDLHGDSRQSYPFVPTVIDGVMLPKMPEEILAEKSFNTVPYIVGINKQEFGWIMPTMMNYPPSEVKLDQKMATSLVKKSAFILNLPEDKIPIVVEKYLRDTDDPGRNKEQLLELIGDVTFGVPSVIVSRGHRGESQRLDRTRTPYFTTFLSD</sequence>
<dbReference type="OrthoDB" id="3200163at2759"/>
<organism evidence="3 4">
    <name type="scientific">Neotoma lepida</name>
    <name type="common">Desert woodrat</name>
    <dbReference type="NCBI Taxonomy" id="56216"/>
    <lineage>
        <taxon>Eukaryota</taxon>
        <taxon>Metazoa</taxon>
        <taxon>Chordata</taxon>
        <taxon>Craniata</taxon>
        <taxon>Vertebrata</taxon>
        <taxon>Euteleostomi</taxon>
        <taxon>Mammalia</taxon>
        <taxon>Eutheria</taxon>
        <taxon>Euarchontoglires</taxon>
        <taxon>Glires</taxon>
        <taxon>Rodentia</taxon>
        <taxon>Myomorpha</taxon>
        <taxon>Muroidea</taxon>
        <taxon>Cricetidae</taxon>
        <taxon>Neotominae</taxon>
        <taxon>Neotoma</taxon>
    </lineage>
</organism>
<reference evidence="3 4" key="1">
    <citation type="submission" date="2016-06" db="EMBL/GenBank/DDBJ databases">
        <title>The Draft Genome Sequence and Annotation of the Desert Woodrat Neotoma lepida.</title>
        <authorList>
            <person name="Campbell M."/>
            <person name="Oakeson K.F."/>
            <person name="Yandell M."/>
            <person name="Halpert J.R."/>
            <person name="Dearing D."/>
        </authorList>
    </citation>
    <scope>NUCLEOTIDE SEQUENCE [LARGE SCALE GENOMIC DNA]</scope>
    <source>
        <strain evidence="3">417</strain>
        <tissue evidence="3">Liver</tissue>
    </source>
</reference>